<dbReference type="InterPro" id="IPR029068">
    <property type="entry name" value="Glyas_Bleomycin-R_OHBP_Dase"/>
</dbReference>
<evidence type="ECO:0000313" key="3">
    <source>
        <dbReference type="Proteomes" id="UP001500350"/>
    </source>
</evidence>
<sequence length="140" mass="14833">MQDARLGPTVDDMSDHDTSAPTSHPLPRGTQHIGVTVPDLEAATRFFVDGLGAKVAYDGLSTDDEPRSGAEVERQLGLPRGAAIHRQRMFVIGEGPGLEVFEISGEQRPAWLTSASTTSASTATTSKGRCAVSSTRAARR</sequence>
<feature type="compositionally biased region" description="Low complexity" evidence="1">
    <location>
        <begin position="114"/>
        <end position="126"/>
    </location>
</feature>
<dbReference type="SUPFAM" id="SSF54593">
    <property type="entry name" value="Glyoxalase/Bleomycin resistance protein/Dihydroxybiphenyl dioxygenase"/>
    <property type="match status" value="1"/>
</dbReference>
<evidence type="ECO:0008006" key="4">
    <source>
        <dbReference type="Google" id="ProtNLM"/>
    </source>
</evidence>
<proteinExistence type="predicted"/>
<gene>
    <name evidence="2" type="ORF">GCM10009763_18650</name>
</gene>
<comment type="caution">
    <text evidence="2">The sequence shown here is derived from an EMBL/GenBank/DDBJ whole genome shotgun (WGS) entry which is preliminary data.</text>
</comment>
<organism evidence="2 3">
    <name type="scientific">Dermacoccus profundi</name>
    <dbReference type="NCBI Taxonomy" id="322602"/>
    <lineage>
        <taxon>Bacteria</taxon>
        <taxon>Bacillati</taxon>
        <taxon>Actinomycetota</taxon>
        <taxon>Actinomycetes</taxon>
        <taxon>Micrococcales</taxon>
        <taxon>Dermacoccaceae</taxon>
        <taxon>Dermacoccus</taxon>
    </lineage>
</organism>
<accession>A0ABN2D5R5</accession>
<protein>
    <recommendedName>
        <fullName evidence="4">VOC domain-containing protein</fullName>
    </recommendedName>
</protein>
<feature type="region of interest" description="Disordered" evidence="1">
    <location>
        <begin position="1"/>
        <end position="31"/>
    </location>
</feature>
<evidence type="ECO:0000313" key="2">
    <source>
        <dbReference type="EMBL" id="GAA1571016.1"/>
    </source>
</evidence>
<keyword evidence="3" id="KW-1185">Reference proteome</keyword>
<dbReference type="Proteomes" id="UP001500350">
    <property type="component" value="Unassembled WGS sequence"/>
</dbReference>
<name>A0ABN2D5R5_9MICO</name>
<feature type="region of interest" description="Disordered" evidence="1">
    <location>
        <begin position="114"/>
        <end position="140"/>
    </location>
</feature>
<evidence type="ECO:0000256" key="1">
    <source>
        <dbReference type="SAM" id="MobiDB-lite"/>
    </source>
</evidence>
<reference evidence="2 3" key="1">
    <citation type="journal article" date="2019" name="Int. J. Syst. Evol. Microbiol.">
        <title>The Global Catalogue of Microorganisms (GCM) 10K type strain sequencing project: providing services to taxonomists for standard genome sequencing and annotation.</title>
        <authorList>
            <consortium name="The Broad Institute Genomics Platform"/>
            <consortium name="The Broad Institute Genome Sequencing Center for Infectious Disease"/>
            <person name="Wu L."/>
            <person name="Ma J."/>
        </authorList>
    </citation>
    <scope>NUCLEOTIDE SEQUENCE [LARGE SCALE GENOMIC DNA]</scope>
    <source>
        <strain evidence="2 3">JCM 14589</strain>
    </source>
</reference>
<dbReference type="EMBL" id="BAAANW010000013">
    <property type="protein sequence ID" value="GAA1571016.1"/>
    <property type="molecule type" value="Genomic_DNA"/>
</dbReference>
<dbReference type="Gene3D" id="3.10.180.10">
    <property type="entry name" value="2,3-Dihydroxybiphenyl 1,2-Dioxygenase, domain 1"/>
    <property type="match status" value="1"/>
</dbReference>